<evidence type="ECO:0000256" key="4">
    <source>
        <dbReference type="SAM" id="MobiDB-lite"/>
    </source>
</evidence>
<dbReference type="InterPro" id="IPR015421">
    <property type="entry name" value="PyrdxlP-dep_Trfase_major"/>
</dbReference>
<dbReference type="CDD" id="cd00616">
    <property type="entry name" value="AHBA_syn"/>
    <property type="match status" value="1"/>
</dbReference>
<dbReference type="PIRSF" id="PIRSF000390">
    <property type="entry name" value="PLP_StrS"/>
    <property type="match status" value="1"/>
</dbReference>
<evidence type="ECO:0000313" key="6">
    <source>
        <dbReference type="Proteomes" id="UP000307943"/>
    </source>
</evidence>
<keyword evidence="5" id="KW-0808">Transferase</keyword>
<dbReference type="GO" id="GO:0008483">
    <property type="term" value="F:transaminase activity"/>
    <property type="evidence" value="ECO:0007669"/>
    <property type="project" value="UniProtKB-KW"/>
</dbReference>
<name>A0A5C4T191_9BACL</name>
<dbReference type="SUPFAM" id="SSF53383">
    <property type="entry name" value="PLP-dependent transferases"/>
    <property type="match status" value="1"/>
</dbReference>
<dbReference type="InterPro" id="IPR015422">
    <property type="entry name" value="PyrdxlP-dep_Trfase_small"/>
</dbReference>
<feature type="modified residue" description="N6-(pyridoxal phosphate)lysine" evidence="2">
    <location>
        <position position="214"/>
    </location>
</feature>
<feature type="active site" description="Proton acceptor" evidence="1">
    <location>
        <position position="214"/>
    </location>
</feature>
<dbReference type="Pfam" id="PF01041">
    <property type="entry name" value="DegT_DnrJ_EryC1"/>
    <property type="match status" value="1"/>
</dbReference>
<dbReference type="InterPro" id="IPR000653">
    <property type="entry name" value="DegT/StrS_aminotransferase"/>
</dbReference>
<dbReference type="GO" id="GO:0000271">
    <property type="term" value="P:polysaccharide biosynthetic process"/>
    <property type="evidence" value="ECO:0007669"/>
    <property type="project" value="TreeGrafter"/>
</dbReference>
<evidence type="ECO:0000256" key="1">
    <source>
        <dbReference type="PIRSR" id="PIRSR000390-1"/>
    </source>
</evidence>
<keyword evidence="6" id="KW-1185">Reference proteome</keyword>
<proteinExistence type="inferred from homology"/>
<evidence type="ECO:0000313" key="5">
    <source>
        <dbReference type="EMBL" id="TNJ62743.1"/>
    </source>
</evidence>
<accession>A0A5C4T191</accession>
<comment type="caution">
    <text evidence="5">The sequence shown here is derived from an EMBL/GenBank/DDBJ whole genome shotgun (WGS) entry which is preliminary data.</text>
</comment>
<protein>
    <submittedName>
        <fullName evidence="5">DegT/DnrJ/EryC1/StrS family aminotransferase</fullName>
    </submittedName>
</protein>
<gene>
    <name evidence="5" type="ORF">FE784_29310</name>
</gene>
<comment type="similarity">
    <text evidence="3">Belongs to the DegT/DnrJ/EryC1 family.</text>
</comment>
<keyword evidence="2 3" id="KW-0663">Pyridoxal phosphate</keyword>
<dbReference type="Proteomes" id="UP000307943">
    <property type="component" value="Unassembled WGS sequence"/>
</dbReference>
<evidence type="ECO:0000256" key="3">
    <source>
        <dbReference type="RuleBase" id="RU004508"/>
    </source>
</evidence>
<feature type="region of interest" description="Disordered" evidence="4">
    <location>
        <begin position="1"/>
        <end position="27"/>
    </location>
</feature>
<reference evidence="5 6" key="1">
    <citation type="submission" date="2019-05" db="EMBL/GenBank/DDBJ databases">
        <title>We sequenced the genome of Paenibacillus hemerocallicola KCTC 33185 for further insight into its adaptation and study the phylogeny of Paenibacillus.</title>
        <authorList>
            <person name="Narsing Rao M.P."/>
        </authorList>
    </citation>
    <scope>NUCLEOTIDE SEQUENCE [LARGE SCALE GENOMIC DNA]</scope>
    <source>
        <strain evidence="5 6">KCTC 33185</strain>
    </source>
</reference>
<dbReference type="GO" id="GO:0030170">
    <property type="term" value="F:pyridoxal phosphate binding"/>
    <property type="evidence" value="ECO:0007669"/>
    <property type="project" value="TreeGrafter"/>
</dbReference>
<sequence length="433" mass="47203">MTHHAESEGETMSKLAINGGTPVRSRPLPPNYPGALVYGKEEADFTSRVIYGQSPFRYYGPNMQSAVESLENAMTKDFDVPYALAVTSGTAALVVAMKALGIGYGDKVIIPANTFIATAGAVVCSNAVPVYCDVDDSLNIDPSDLERVYDEDVKAVIVVPILGNPVDLDPVIAFAKSKNIAVIEDMAQSCGVRYKGRYAGTIGDIGTFSFQMNKIITSGEGGAVVTRDVKLMERAIRYHDQGVLRHRARYGIDSPDEQFAFSGQNYRMSELAGAVMLEQWKKLPAIVGNMKRHHDFIAAALKAEIPGIRFRACPDPEGNIGSNLGIVFPTAEATSLFNKALNAENVQAHVLYGGKPVYMNPSLYYQRTAEKDNFPYNYPFKQPVVITEQTCPRAIDLIPRTTYIPVSPVLSNEDAADIIEAVLKVHQSLQVVV</sequence>
<evidence type="ECO:0000256" key="2">
    <source>
        <dbReference type="PIRSR" id="PIRSR000390-2"/>
    </source>
</evidence>
<dbReference type="OrthoDB" id="9810913at2"/>
<dbReference type="Gene3D" id="3.40.640.10">
    <property type="entry name" value="Type I PLP-dependent aspartate aminotransferase-like (Major domain)"/>
    <property type="match status" value="1"/>
</dbReference>
<dbReference type="AlphaFoldDB" id="A0A5C4T191"/>
<keyword evidence="5" id="KW-0032">Aminotransferase</keyword>
<organism evidence="5 6">
    <name type="scientific">Paenibacillus hemerocallicola</name>
    <dbReference type="NCBI Taxonomy" id="1172614"/>
    <lineage>
        <taxon>Bacteria</taxon>
        <taxon>Bacillati</taxon>
        <taxon>Bacillota</taxon>
        <taxon>Bacilli</taxon>
        <taxon>Bacillales</taxon>
        <taxon>Paenibacillaceae</taxon>
        <taxon>Paenibacillus</taxon>
    </lineage>
</organism>
<dbReference type="PANTHER" id="PTHR30244">
    <property type="entry name" value="TRANSAMINASE"/>
    <property type="match status" value="1"/>
</dbReference>
<dbReference type="InterPro" id="IPR015424">
    <property type="entry name" value="PyrdxlP-dep_Trfase"/>
</dbReference>
<dbReference type="EMBL" id="VDCQ01000054">
    <property type="protein sequence ID" value="TNJ62743.1"/>
    <property type="molecule type" value="Genomic_DNA"/>
</dbReference>
<dbReference type="PANTHER" id="PTHR30244:SF34">
    <property type="entry name" value="DTDP-4-AMINO-4,6-DIDEOXYGALACTOSE TRANSAMINASE"/>
    <property type="match status" value="1"/>
</dbReference>
<dbReference type="Gene3D" id="3.90.1150.10">
    <property type="entry name" value="Aspartate Aminotransferase, domain 1"/>
    <property type="match status" value="1"/>
</dbReference>